<protein>
    <submittedName>
        <fullName evidence="4">Penicillin-binding protein 4</fullName>
    </submittedName>
</protein>
<accession>A0A1E2S386</accession>
<dbReference type="Pfam" id="PF00912">
    <property type="entry name" value="Transgly"/>
    <property type="match status" value="1"/>
</dbReference>
<dbReference type="PATRIC" id="fig|1177755.3.peg.736"/>
<dbReference type="PANTHER" id="PTHR32282">
    <property type="entry name" value="BINDING PROTEIN TRANSPEPTIDASE, PUTATIVE-RELATED"/>
    <property type="match status" value="1"/>
</dbReference>
<dbReference type="GO" id="GO:0008955">
    <property type="term" value="F:peptidoglycan glycosyltransferase activity"/>
    <property type="evidence" value="ECO:0007669"/>
    <property type="project" value="TreeGrafter"/>
</dbReference>
<comment type="caution">
    <text evidence="4">The sequence shown here is derived from an EMBL/GenBank/DDBJ whole genome shotgun (WGS) entry which is preliminary data.</text>
</comment>
<dbReference type="InterPro" id="IPR036950">
    <property type="entry name" value="PBP_transglycosylase"/>
</dbReference>
<evidence type="ECO:0000313" key="4">
    <source>
        <dbReference type="EMBL" id="ODA68901.1"/>
    </source>
</evidence>
<dbReference type="Proteomes" id="UP000095087">
    <property type="component" value="Unassembled WGS sequence"/>
</dbReference>
<dbReference type="Gene3D" id="1.10.3810.10">
    <property type="entry name" value="Biosynthetic peptidoglycan transglycosylase-like"/>
    <property type="match status" value="1"/>
</dbReference>
<dbReference type="RefSeq" id="WP_069094104.1">
    <property type="nucleotide sequence ID" value="NZ_MASI01000001.1"/>
</dbReference>
<dbReference type="AlphaFoldDB" id="A0A1E2S386"/>
<dbReference type="EMBL" id="MASI01000001">
    <property type="protein sequence ID" value="ODA68901.1"/>
    <property type="molecule type" value="Genomic_DNA"/>
</dbReference>
<reference evidence="4 5" key="1">
    <citation type="submission" date="2016-07" db="EMBL/GenBank/DDBJ databases">
        <title>Draft genome sequence of Methyloligella halotolerans C2T (VKM B-2706T=CCUG 61687T=DSM 25045T), a halotolerant polyhydroxybutyrate accumulating methylotroph.</title>
        <authorList>
            <person name="Vasilenko O.V."/>
            <person name="Doronina N.V."/>
            <person name="Poroshina M.N."/>
            <person name="Tarlachkov S.V."/>
            <person name="Trotsenko Y.A."/>
        </authorList>
    </citation>
    <scope>NUCLEOTIDE SEQUENCE [LARGE SCALE GENOMIC DNA]</scope>
    <source>
        <strain evidence="4 5">VKM B-2706</strain>
    </source>
</reference>
<evidence type="ECO:0000313" key="5">
    <source>
        <dbReference type="Proteomes" id="UP000095087"/>
    </source>
</evidence>
<dbReference type="GO" id="GO:0030288">
    <property type="term" value="C:outer membrane-bounded periplasmic space"/>
    <property type="evidence" value="ECO:0007669"/>
    <property type="project" value="TreeGrafter"/>
</dbReference>
<evidence type="ECO:0000256" key="1">
    <source>
        <dbReference type="ARBA" id="ARBA00004752"/>
    </source>
</evidence>
<dbReference type="GO" id="GO:0009252">
    <property type="term" value="P:peptidoglycan biosynthetic process"/>
    <property type="evidence" value="ECO:0007669"/>
    <property type="project" value="TreeGrafter"/>
</dbReference>
<gene>
    <name evidence="4" type="ORF">A7A08_00735</name>
</gene>
<proteinExistence type="predicted"/>
<organism evidence="4 5">
    <name type="scientific">Methyloligella halotolerans</name>
    <dbReference type="NCBI Taxonomy" id="1177755"/>
    <lineage>
        <taxon>Bacteria</taxon>
        <taxon>Pseudomonadati</taxon>
        <taxon>Pseudomonadota</taxon>
        <taxon>Alphaproteobacteria</taxon>
        <taxon>Hyphomicrobiales</taxon>
        <taxon>Hyphomicrobiaceae</taxon>
        <taxon>Methyloligella</taxon>
    </lineage>
</organism>
<feature type="domain" description="Glycosyl transferase family 51" evidence="3">
    <location>
        <begin position="60"/>
        <end position="196"/>
    </location>
</feature>
<dbReference type="InterPro" id="IPR050396">
    <property type="entry name" value="Glycosyltr_51/Transpeptidase"/>
</dbReference>
<comment type="pathway">
    <text evidence="1">Cell wall biogenesis; peptidoglycan biosynthesis.</text>
</comment>
<dbReference type="STRING" id="1177755.A7A08_00735"/>
<evidence type="ECO:0000259" key="3">
    <source>
        <dbReference type="Pfam" id="PF00912"/>
    </source>
</evidence>
<dbReference type="InterPro" id="IPR001264">
    <property type="entry name" value="Glyco_trans_51"/>
</dbReference>
<evidence type="ECO:0000256" key="2">
    <source>
        <dbReference type="ARBA" id="ARBA00022679"/>
    </source>
</evidence>
<dbReference type="PANTHER" id="PTHR32282:SF33">
    <property type="entry name" value="PEPTIDOGLYCAN GLYCOSYLTRANSFERASE"/>
    <property type="match status" value="1"/>
</dbReference>
<keyword evidence="5" id="KW-1185">Reference proteome</keyword>
<sequence length="222" mass="24001">MARILKISLVIVAVVILAGVGYGAKGYLDALGDSDDLRARADALIAEGRSGRDLGAERLRSLLQVEDPAFYEHAGVDFSSDGAGATTISQSLSKRLAFEQFRPGLGKLRQTGYALGLEQRLTKQQILALWLDTLEMGRGPEGWMTGFYAASQAVYGKPPAKLSEDAFLRLVAVLIAPSSFDLLREDPELDVRVERIKRLVAGQCAPTGHGDVWLDGCRRTPG</sequence>
<dbReference type="SUPFAM" id="SSF53955">
    <property type="entry name" value="Lysozyme-like"/>
    <property type="match status" value="1"/>
</dbReference>
<keyword evidence="2" id="KW-0808">Transferase</keyword>
<dbReference type="InterPro" id="IPR023346">
    <property type="entry name" value="Lysozyme-like_dom_sf"/>
</dbReference>
<name>A0A1E2S386_9HYPH</name>
<dbReference type="OrthoDB" id="9766909at2"/>